<reference evidence="2 3" key="1">
    <citation type="journal article" date="2018" name="IMA Fungus">
        <title>IMA Genome-F 9: Draft genome sequence of Annulohypoxylon stygium, Aspergillus mulundensis, Berkeleyomyces basicola (syn. Thielaviopsis basicola), Ceratocystis smalleyi, two Cercospora beticola strains, Coleophoma cylindrospora, Fusarium fracticaudum, Phialophora cf. hyalina, and Morchella septimelata.</title>
        <authorList>
            <person name="Wingfield B.D."/>
            <person name="Bills G.F."/>
            <person name="Dong Y."/>
            <person name="Huang W."/>
            <person name="Nel W.J."/>
            <person name="Swalarsk-Parry B.S."/>
            <person name="Vaghefi N."/>
            <person name="Wilken P.M."/>
            <person name="An Z."/>
            <person name="de Beer Z.W."/>
            <person name="De Vos L."/>
            <person name="Chen L."/>
            <person name="Duong T.A."/>
            <person name="Gao Y."/>
            <person name="Hammerbacher A."/>
            <person name="Kikkert J.R."/>
            <person name="Li Y."/>
            <person name="Li H."/>
            <person name="Li K."/>
            <person name="Li Q."/>
            <person name="Liu X."/>
            <person name="Ma X."/>
            <person name="Naidoo K."/>
            <person name="Pethybridge S.J."/>
            <person name="Sun J."/>
            <person name="Steenkamp E.T."/>
            <person name="van der Nest M.A."/>
            <person name="van Wyk S."/>
            <person name="Wingfield M.J."/>
            <person name="Xiong C."/>
            <person name="Yue Q."/>
            <person name="Zhang X."/>
        </authorList>
    </citation>
    <scope>NUCLEOTIDE SEQUENCE [LARGE SCALE GENOMIC DNA]</scope>
    <source>
        <strain evidence="2 3">BP 5553</strain>
    </source>
</reference>
<dbReference type="EMBL" id="NPIC01000001">
    <property type="protein sequence ID" value="RDL41128.1"/>
    <property type="molecule type" value="Genomic_DNA"/>
</dbReference>
<dbReference type="Gene3D" id="3.80.10.10">
    <property type="entry name" value="Ribonuclease Inhibitor"/>
    <property type="match status" value="1"/>
</dbReference>
<protein>
    <submittedName>
        <fullName evidence="2">RNI-like protein</fullName>
    </submittedName>
</protein>
<dbReference type="SUPFAM" id="SSF52047">
    <property type="entry name" value="RNI-like"/>
    <property type="match status" value="1"/>
</dbReference>
<dbReference type="STRING" id="2656787.A0A370U032"/>
<keyword evidence="3" id="KW-1185">Reference proteome</keyword>
<dbReference type="Proteomes" id="UP000254866">
    <property type="component" value="Unassembled WGS sequence"/>
</dbReference>
<dbReference type="InterPro" id="IPR001611">
    <property type="entry name" value="Leu-rich_rpt"/>
</dbReference>
<proteinExistence type="predicted"/>
<dbReference type="GeneID" id="43593956"/>
<evidence type="ECO:0000256" key="1">
    <source>
        <dbReference type="SAM" id="MobiDB-lite"/>
    </source>
</evidence>
<gene>
    <name evidence="2" type="ORF">BP5553_01107</name>
</gene>
<sequence>MAIAPSASTPTTVLPAPPANRQTAAVSASACSHAGAKNVKINSISILQKIRDPNGPLKRSIRPAMDRGDRTSFSSIKEGDSGVAQTFTTSKTSSYLRNRYDAGGVDEEEAIDDGSITPPEDALGVSTTAGTTLLQGYVCPCDTFQGWKSISLGGRMASKSKSFSDLRPLGNRWAWDGQVEAPPAALEAPVAKVRGKYPPGRSQIETLPMELLGTIIDQLSTDIPPNGFTARNIDLMSLLLTSRTMHAATLATLYNHITIPHSRIFRKFLSHVSEHPPLGTIVRRLDFSHFNPTGSGITARERAQTLNLIPQTLLQCLSLTPNLREFLAQEHIDDDLDSEVIQKLLCGLPMLTALDFCACSSTSFRDSFNAVIHASPSPLPAILPITRLSLHECSILDSTIFSALLPRLPHLTHLDVAHTRITNSALFSIPKSARLTHLNLSKCTYLTGPEVVEFLSTHPAAQTLVCLNLAMDIKSHELLGSDDVTALLPVLPSSLRSLNLKGCEMNASHIPLLLPLTKHVEELGLSRNLELADITRLFIPDENLSIEEQVDWIPHTVCYIDVSDLSIDALDLGTLFGMRCLVLKSVTAPLTVLEVSAEVFKKLEKSPAVKRVGWCLKDAGRRYWLVRIQEDGQPFDDGLRDWKWGASYWGMRKIPVARAEVGGMYGHYMFKR</sequence>
<dbReference type="Pfam" id="PF13516">
    <property type="entry name" value="LRR_6"/>
    <property type="match status" value="1"/>
</dbReference>
<comment type="caution">
    <text evidence="2">The sequence shown here is derived from an EMBL/GenBank/DDBJ whole genome shotgun (WGS) entry which is preliminary data.</text>
</comment>
<dbReference type="RefSeq" id="XP_031873784.1">
    <property type="nucleotide sequence ID" value="XM_032009730.1"/>
</dbReference>
<evidence type="ECO:0000313" key="2">
    <source>
        <dbReference type="EMBL" id="RDL41128.1"/>
    </source>
</evidence>
<feature type="region of interest" description="Disordered" evidence="1">
    <location>
        <begin position="54"/>
        <end position="79"/>
    </location>
</feature>
<name>A0A370U032_9HELO</name>
<organism evidence="2 3">
    <name type="scientific">Venustampulla echinocandica</name>
    <dbReference type="NCBI Taxonomy" id="2656787"/>
    <lineage>
        <taxon>Eukaryota</taxon>
        <taxon>Fungi</taxon>
        <taxon>Dikarya</taxon>
        <taxon>Ascomycota</taxon>
        <taxon>Pezizomycotina</taxon>
        <taxon>Leotiomycetes</taxon>
        <taxon>Helotiales</taxon>
        <taxon>Pleuroascaceae</taxon>
        <taxon>Venustampulla</taxon>
    </lineage>
</organism>
<dbReference type="AlphaFoldDB" id="A0A370U032"/>
<dbReference type="OrthoDB" id="9994419at2759"/>
<accession>A0A370U032</accession>
<dbReference type="InterPro" id="IPR032675">
    <property type="entry name" value="LRR_dom_sf"/>
</dbReference>
<evidence type="ECO:0000313" key="3">
    <source>
        <dbReference type="Proteomes" id="UP000254866"/>
    </source>
</evidence>